<proteinExistence type="predicted"/>
<dbReference type="EMBL" id="QRGR01000019">
    <property type="protein sequence ID" value="RDV13976.1"/>
    <property type="molecule type" value="Genomic_DNA"/>
</dbReference>
<dbReference type="Proteomes" id="UP000256708">
    <property type="component" value="Unassembled WGS sequence"/>
</dbReference>
<evidence type="ECO:0000313" key="3">
    <source>
        <dbReference type="EMBL" id="RDV13976.1"/>
    </source>
</evidence>
<keyword evidence="2" id="KW-0732">Signal</keyword>
<dbReference type="InterPro" id="IPR019734">
    <property type="entry name" value="TPR_rpt"/>
</dbReference>
<name>A0A3D8L9J2_9BACT</name>
<feature type="chain" id="PRO_5017706161" evidence="2">
    <location>
        <begin position="24"/>
        <end position="242"/>
    </location>
</feature>
<comment type="caution">
    <text evidence="3">The sequence shown here is derived from an EMBL/GenBank/DDBJ whole genome shotgun (WGS) entry which is preliminary data.</text>
</comment>
<feature type="repeat" description="TPR" evidence="1">
    <location>
        <begin position="108"/>
        <end position="141"/>
    </location>
</feature>
<sequence>MRKYMVAAVGLALGISACNTQNALTESNNTPKHPTLSMADVVPVMEPETPEAKAKQEKFLQENVDRFKSRELASEYYVLQAQRAFNDEKLDSASYLFGRAYLMDSTNNDIFWGYGIVYGREQKYDEALFLLYRALENDKENPRLLNDVATSHLSRFYVKADPEDLVQSKKLLEQAVQLSPNEADAYYKLAINCYYLREYGNAWSYLHKSIQRDKDIADKAFIAALLEKQQDPQGLYTAQQVL</sequence>
<dbReference type="Gene3D" id="1.25.40.10">
    <property type="entry name" value="Tetratricopeptide repeat domain"/>
    <property type="match status" value="2"/>
</dbReference>
<dbReference type="PROSITE" id="PS51257">
    <property type="entry name" value="PROKAR_LIPOPROTEIN"/>
    <property type="match status" value="1"/>
</dbReference>
<gene>
    <name evidence="3" type="ORF">DXT99_16890</name>
</gene>
<protein>
    <submittedName>
        <fullName evidence="3">Uncharacterized protein</fullName>
    </submittedName>
</protein>
<accession>A0A3D8L9J2</accession>
<dbReference type="AlphaFoldDB" id="A0A3D8L9J2"/>
<organism evidence="3 4">
    <name type="scientific">Pontibacter diazotrophicus</name>
    <dbReference type="NCBI Taxonomy" id="1400979"/>
    <lineage>
        <taxon>Bacteria</taxon>
        <taxon>Pseudomonadati</taxon>
        <taxon>Bacteroidota</taxon>
        <taxon>Cytophagia</taxon>
        <taxon>Cytophagales</taxon>
        <taxon>Hymenobacteraceae</taxon>
        <taxon>Pontibacter</taxon>
    </lineage>
</organism>
<dbReference type="SUPFAM" id="SSF48452">
    <property type="entry name" value="TPR-like"/>
    <property type="match status" value="1"/>
</dbReference>
<evidence type="ECO:0000313" key="4">
    <source>
        <dbReference type="Proteomes" id="UP000256708"/>
    </source>
</evidence>
<dbReference type="OrthoDB" id="7058419at2"/>
<feature type="signal peptide" evidence="2">
    <location>
        <begin position="1"/>
        <end position="23"/>
    </location>
</feature>
<keyword evidence="1" id="KW-0802">TPR repeat</keyword>
<reference evidence="4" key="1">
    <citation type="submission" date="2018-08" db="EMBL/GenBank/DDBJ databases">
        <authorList>
            <person name="Liu Z.-W."/>
            <person name="Du Z.-J."/>
        </authorList>
    </citation>
    <scope>NUCLEOTIDE SEQUENCE [LARGE SCALE GENOMIC DNA]</scope>
    <source>
        <strain evidence="4">H4X</strain>
    </source>
</reference>
<evidence type="ECO:0000256" key="2">
    <source>
        <dbReference type="SAM" id="SignalP"/>
    </source>
</evidence>
<evidence type="ECO:0000256" key="1">
    <source>
        <dbReference type="PROSITE-ProRule" id="PRU00339"/>
    </source>
</evidence>
<dbReference type="RefSeq" id="WP_115566755.1">
    <property type="nucleotide sequence ID" value="NZ_QRGR01000019.1"/>
</dbReference>
<dbReference type="PROSITE" id="PS50005">
    <property type="entry name" value="TPR"/>
    <property type="match status" value="1"/>
</dbReference>
<keyword evidence="4" id="KW-1185">Reference proteome</keyword>
<dbReference type="InterPro" id="IPR011990">
    <property type="entry name" value="TPR-like_helical_dom_sf"/>
</dbReference>